<feature type="domain" description="N-acetyltransferase" evidence="3">
    <location>
        <begin position="3"/>
        <end position="194"/>
    </location>
</feature>
<accession>A0A0L0ERR8</accession>
<organism evidence="4 5">
    <name type="scientific">Pseudoalteromonas rubra</name>
    <dbReference type="NCBI Taxonomy" id="43658"/>
    <lineage>
        <taxon>Bacteria</taxon>
        <taxon>Pseudomonadati</taxon>
        <taxon>Pseudomonadota</taxon>
        <taxon>Gammaproteobacteria</taxon>
        <taxon>Alteromonadales</taxon>
        <taxon>Pseudoalteromonadaceae</taxon>
        <taxon>Pseudoalteromonas</taxon>
    </lineage>
</organism>
<dbReference type="Pfam" id="PF00583">
    <property type="entry name" value="Acetyltransf_1"/>
    <property type="match status" value="1"/>
</dbReference>
<dbReference type="PATRIC" id="fig|43658.6.peg.2225"/>
<dbReference type="PROSITE" id="PS51186">
    <property type="entry name" value="GNAT"/>
    <property type="match status" value="1"/>
</dbReference>
<evidence type="ECO:0000313" key="5">
    <source>
        <dbReference type="Proteomes" id="UP000036850"/>
    </source>
</evidence>
<dbReference type="CDD" id="cd04301">
    <property type="entry name" value="NAT_SF"/>
    <property type="match status" value="1"/>
</dbReference>
<dbReference type="PANTHER" id="PTHR43420:SF47">
    <property type="entry name" value="N-ACETYLTRANSFERASE DOMAIN-CONTAINING PROTEIN"/>
    <property type="match status" value="1"/>
</dbReference>
<dbReference type="GO" id="GO:0016747">
    <property type="term" value="F:acyltransferase activity, transferring groups other than amino-acyl groups"/>
    <property type="evidence" value="ECO:0007669"/>
    <property type="project" value="InterPro"/>
</dbReference>
<comment type="caution">
    <text evidence="4">The sequence shown here is derived from an EMBL/GenBank/DDBJ whole genome shotgun (WGS) entry which is preliminary data.</text>
</comment>
<dbReference type="InterPro" id="IPR016181">
    <property type="entry name" value="Acyl_CoA_acyltransferase"/>
</dbReference>
<keyword evidence="1" id="KW-0808">Transferase</keyword>
<dbReference type="PANTHER" id="PTHR43420">
    <property type="entry name" value="ACETYLTRANSFERASE"/>
    <property type="match status" value="1"/>
</dbReference>
<dbReference type="AlphaFoldDB" id="A0A0L0ERR8"/>
<gene>
    <name evidence="4" type="ORF">AC626_16030</name>
</gene>
<sequence length="194" mass="21562">MQINIEHGWDIIHSQTIAQIYDNAFGAKLARAIPDKAKRLDLLEHCFMPEYSFVAFNNGQPVGVAGFSDQNGALTAGIEFNGLFRHLGILGGLRACAILSLYERKPQSRELVMDGIAINESHRSRGIGTQLLDSIISYAQAHHYSSIRLDVINSNPRAKKLYEAKGFVAVKTDYFPYLNWLLGFSGSTTMQLTL</sequence>
<protein>
    <submittedName>
        <fullName evidence="4">Molybdopterin-guanine dinucleotide biosynthesis protein MobC</fullName>
    </submittedName>
</protein>
<reference evidence="5" key="1">
    <citation type="submission" date="2015-07" db="EMBL/GenBank/DDBJ databases">
        <title>Draft genome sequence of a Pseudoalteromonas rubra strain, OCN096, isolated from Kaneohe Bay, Oahu, Hawaii.</title>
        <authorList>
            <person name="Beurmann S."/>
            <person name="Ushijima B."/>
            <person name="Belcaid M."/>
            <person name="Callahan S.M."/>
            <person name="Aeby G.S."/>
        </authorList>
    </citation>
    <scope>NUCLEOTIDE SEQUENCE [LARGE SCALE GENOMIC DNA]</scope>
    <source>
        <strain evidence="5">OCN096</strain>
    </source>
</reference>
<dbReference type="OrthoDB" id="273614at2"/>
<dbReference type="InterPro" id="IPR000182">
    <property type="entry name" value="GNAT_dom"/>
</dbReference>
<name>A0A0L0ERR8_9GAMM</name>
<proteinExistence type="predicted"/>
<evidence type="ECO:0000256" key="2">
    <source>
        <dbReference type="ARBA" id="ARBA00023315"/>
    </source>
</evidence>
<dbReference type="InterPro" id="IPR050680">
    <property type="entry name" value="YpeA/RimI_acetyltransf"/>
</dbReference>
<evidence type="ECO:0000259" key="3">
    <source>
        <dbReference type="PROSITE" id="PS51186"/>
    </source>
</evidence>
<dbReference type="EMBL" id="LFZX01000136">
    <property type="protein sequence ID" value="KNC66583.1"/>
    <property type="molecule type" value="Genomic_DNA"/>
</dbReference>
<dbReference type="Proteomes" id="UP000036850">
    <property type="component" value="Unassembled WGS sequence"/>
</dbReference>
<evidence type="ECO:0000313" key="4">
    <source>
        <dbReference type="EMBL" id="KNC66583.1"/>
    </source>
</evidence>
<evidence type="ECO:0000256" key="1">
    <source>
        <dbReference type="ARBA" id="ARBA00022679"/>
    </source>
</evidence>
<dbReference type="Gene3D" id="3.40.630.30">
    <property type="match status" value="1"/>
</dbReference>
<keyword evidence="2" id="KW-0012">Acyltransferase</keyword>
<dbReference type="SUPFAM" id="SSF55729">
    <property type="entry name" value="Acyl-CoA N-acyltransferases (Nat)"/>
    <property type="match status" value="1"/>
</dbReference>